<accession>A0AAE0JYI3</accession>
<dbReference type="AlphaFoldDB" id="A0AAE0JYI3"/>
<comment type="caution">
    <text evidence="2">The sequence shown here is derived from an EMBL/GenBank/DDBJ whole genome shotgun (WGS) entry which is preliminary data.</text>
</comment>
<evidence type="ECO:0000313" key="2">
    <source>
        <dbReference type="EMBL" id="KAK3366699.1"/>
    </source>
</evidence>
<proteinExistence type="predicted"/>
<evidence type="ECO:0000256" key="1">
    <source>
        <dbReference type="SAM" id="MobiDB-lite"/>
    </source>
</evidence>
<feature type="compositionally biased region" description="Acidic residues" evidence="1">
    <location>
        <begin position="144"/>
        <end position="153"/>
    </location>
</feature>
<gene>
    <name evidence="2" type="ORF">B0T24DRAFT_596607</name>
</gene>
<feature type="region of interest" description="Disordered" evidence="1">
    <location>
        <begin position="120"/>
        <end position="164"/>
    </location>
</feature>
<dbReference type="Proteomes" id="UP001287356">
    <property type="component" value="Unassembled WGS sequence"/>
</dbReference>
<dbReference type="EMBL" id="JAULSN010000007">
    <property type="protein sequence ID" value="KAK3366699.1"/>
    <property type="molecule type" value="Genomic_DNA"/>
</dbReference>
<feature type="compositionally biased region" description="Basic and acidic residues" evidence="1">
    <location>
        <begin position="132"/>
        <end position="143"/>
    </location>
</feature>
<evidence type="ECO:0000313" key="3">
    <source>
        <dbReference type="Proteomes" id="UP001287356"/>
    </source>
</evidence>
<protein>
    <submittedName>
        <fullName evidence="2">Uncharacterized protein</fullName>
    </submittedName>
</protein>
<sequence length="236" mass="25957">MKKRNNRVTSIVNIVQYASPPNAKVLHAGHCSLGINGITTFVDGAATSQDPHAFAVFPDVAGPGHATQVSMPLPDMQLDCVVVAPSNHPPIEPALYSASAAWDELLKDLSEKLWGGDVPTATGDSAAAVGDLVREPKKRAAPDHDDDDDDDDGERYRRKKDPRQGLVDGIHSIASVFEEERSGAFPDEIREEDEREAREEFVRLVREETDRNLAKMEADEAFATEMLEEARETLRK</sequence>
<organism evidence="2 3">
    <name type="scientific">Lasiosphaeria ovina</name>
    <dbReference type="NCBI Taxonomy" id="92902"/>
    <lineage>
        <taxon>Eukaryota</taxon>
        <taxon>Fungi</taxon>
        <taxon>Dikarya</taxon>
        <taxon>Ascomycota</taxon>
        <taxon>Pezizomycotina</taxon>
        <taxon>Sordariomycetes</taxon>
        <taxon>Sordariomycetidae</taxon>
        <taxon>Sordariales</taxon>
        <taxon>Lasiosphaeriaceae</taxon>
        <taxon>Lasiosphaeria</taxon>
    </lineage>
</organism>
<reference evidence="2" key="2">
    <citation type="submission" date="2023-06" db="EMBL/GenBank/DDBJ databases">
        <authorList>
            <consortium name="Lawrence Berkeley National Laboratory"/>
            <person name="Haridas S."/>
            <person name="Hensen N."/>
            <person name="Bonometti L."/>
            <person name="Westerberg I."/>
            <person name="Brannstrom I.O."/>
            <person name="Guillou S."/>
            <person name="Cros-Aarteil S."/>
            <person name="Calhoun S."/>
            <person name="Kuo A."/>
            <person name="Mondo S."/>
            <person name="Pangilinan J."/>
            <person name="Riley R."/>
            <person name="Labutti K."/>
            <person name="Andreopoulos B."/>
            <person name="Lipzen A."/>
            <person name="Chen C."/>
            <person name="Yanf M."/>
            <person name="Daum C."/>
            <person name="Ng V."/>
            <person name="Clum A."/>
            <person name="Steindorff A."/>
            <person name="Ohm R."/>
            <person name="Martin F."/>
            <person name="Silar P."/>
            <person name="Natvig D."/>
            <person name="Lalanne C."/>
            <person name="Gautier V."/>
            <person name="Ament-Velasquez S.L."/>
            <person name="Kruys A."/>
            <person name="Hutchinson M.I."/>
            <person name="Powell A.J."/>
            <person name="Barry K."/>
            <person name="Miller A.N."/>
            <person name="Grigoriev I.V."/>
            <person name="Debuchy R."/>
            <person name="Gladieux P."/>
            <person name="Thoren M.H."/>
            <person name="Johannesson H."/>
        </authorList>
    </citation>
    <scope>NUCLEOTIDE SEQUENCE</scope>
    <source>
        <strain evidence="2">CBS 958.72</strain>
    </source>
</reference>
<name>A0AAE0JYI3_9PEZI</name>
<keyword evidence="3" id="KW-1185">Reference proteome</keyword>
<reference evidence="2" key="1">
    <citation type="journal article" date="2023" name="Mol. Phylogenet. Evol.">
        <title>Genome-scale phylogeny and comparative genomics of the fungal order Sordariales.</title>
        <authorList>
            <person name="Hensen N."/>
            <person name="Bonometti L."/>
            <person name="Westerberg I."/>
            <person name="Brannstrom I.O."/>
            <person name="Guillou S."/>
            <person name="Cros-Aarteil S."/>
            <person name="Calhoun S."/>
            <person name="Haridas S."/>
            <person name="Kuo A."/>
            <person name="Mondo S."/>
            <person name="Pangilinan J."/>
            <person name="Riley R."/>
            <person name="LaButti K."/>
            <person name="Andreopoulos B."/>
            <person name="Lipzen A."/>
            <person name="Chen C."/>
            <person name="Yan M."/>
            <person name="Daum C."/>
            <person name="Ng V."/>
            <person name="Clum A."/>
            <person name="Steindorff A."/>
            <person name="Ohm R.A."/>
            <person name="Martin F."/>
            <person name="Silar P."/>
            <person name="Natvig D.O."/>
            <person name="Lalanne C."/>
            <person name="Gautier V."/>
            <person name="Ament-Velasquez S.L."/>
            <person name="Kruys A."/>
            <person name="Hutchinson M.I."/>
            <person name="Powell A.J."/>
            <person name="Barry K."/>
            <person name="Miller A.N."/>
            <person name="Grigoriev I.V."/>
            <person name="Debuchy R."/>
            <person name="Gladieux P."/>
            <person name="Hiltunen Thoren M."/>
            <person name="Johannesson H."/>
        </authorList>
    </citation>
    <scope>NUCLEOTIDE SEQUENCE</scope>
    <source>
        <strain evidence="2">CBS 958.72</strain>
    </source>
</reference>